<dbReference type="PANTHER" id="PTHR43252:SF7">
    <property type="entry name" value="TRANSCRIPTIONAL REGULATOR YQJI"/>
    <property type="match status" value="1"/>
</dbReference>
<dbReference type="InterPro" id="IPR005149">
    <property type="entry name" value="Tscrpt_reg_PadR_N"/>
</dbReference>
<dbReference type="PANTHER" id="PTHR43252">
    <property type="entry name" value="TRANSCRIPTIONAL REGULATOR YQJI"/>
    <property type="match status" value="1"/>
</dbReference>
<dbReference type="InterPro" id="IPR036388">
    <property type="entry name" value="WH-like_DNA-bd_sf"/>
</dbReference>
<accession>A0ABS3KC35</accession>
<evidence type="ECO:0000259" key="2">
    <source>
        <dbReference type="Pfam" id="PF03551"/>
    </source>
</evidence>
<dbReference type="Gene3D" id="1.10.10.10">
    <property type="entry name" value="Winged helix-like DNA-binding domain superfamily/Winged helix DNA-binding domain"/>
    <property type="match status" value="1"/>
</dbReference>
<evidence type="ECO:0000313" key="4">
    <source>
        <dbReference type="Proteomes" id="UP001518990"/>
    </source>
</evidence>
<proteinExistence type="predicted"/>
<sequence>MRNHHISGMDRFFTAPDGADGRCHGGPHHHHRGRHGGRHGGRLFDHGELRLLVLAMMAEQPRYGYELIKAIEERMGGSYSPSPGVIYPLLSWLEEVGYAAQEAEEGGRKRYRLTPEGEAFVAANRPALESLFARIGGYGSQRAAVPDTVIRAMENLKLALRLRLRQGALEPAAAESIAAALDTAASAVERS</sequence>
<protein>
    <submittedName>
        <fullName evidence="3">PadR family transcriptional regulator</fullName>
    </submittedName>
</protein>
<feature type="domain" description="Transcription regulator PadR N-terminal" evidence="2">
    <location>
        <begin position="53"/>
        <end position="121"/>
    </location>
</feature>
<dbReference type="SUPFAM" id="SSF46785">
    <property type="entry name" value="Winged helix' DNA-binding domain"/>
    <property type="match status" value="1"/>
</dbReference>
<evidence type="ECO:0000313" key="3">
    <source>
        <dbReference type="EMBL" id="MBO1075043.1"/>
    </source>
</evidence>
<dbReference type="InterPro" id="IPR036390">
    <property type="entry name" value="WH_DNA-bd_sf"/>
</dbReference>
<dbReference type="EMBL" id="JACTNF010000009">
    <property type="protein sequence ID" value="MBO1075043.1"/>
    <property type="molecule type" value="Genomic_DNA"/>
</dbReference>
<reference evidence="3 4" key="1">
    <citation type="submission" date="2020-09" db="EMBL/GenBank/DDBJ databases">
        <title>Roseomonas.</title>
        <authorList>
            <person name="Zhu W."/>
        </authorList>
    </citation>
    <scope>NUCLEOTIDE SEQUENCE [LARGE SCALE GENOMIC DNA]</scope>
    <source>
        <strain evidence="3 4">1311</strain>
    </source>
</reference>
<dbReference type="Pfam" id="PF03551">
    <property type="entry name" value="PadR"/>
    <property type="match status" value="1"/>
</dbReference>
<comment type="caution">
    <text evidence="3">The sequence shown here is derived from an EMBL/GenBank/DDBJ whole genome shotgun (WGS) entry which is preliminary data.</text>
</comment>
<name>A0ABS3KC35_9PROT</name>
<evidence type="ECO:0000256" key="1">
    <source>
        <dbReference type="SAM" id="MobiDB-lite"/>
    </source>
</evidence>
<organism evidence="3 4">
    <name type="scientific">Roseomonas marmotae</name>
    <dbReference type="NCBI Taxonomy" id="2768161"/>
    <lineage>
        <taxon>Bacteria</taxon>
        <taxon>Pseudomonadati</taxon>
        <taxon>Pseudomonadota</taxon>
        <taxon>Alphaproteobacteria</taxon>
        <taxon>Acetobacterales</taxon>
        <taxon>Roseomonadaceae</taxon>
        <taxon>Roseomonas</taxon>
    </lineage>
</organism>
<dbReference type="Proteomes" id="UP001518990">
    <property type="component" value="Unassembled WGS sequence"/>
</dbReference>
<gene>
    <name evidence="3" type="ORF">IAI60_10525</name>
</gene>
<feature type="region of interest" description="Disordered" evidence="1">
    <location>
        <begin position="18"/>
        <end position="41"/>
    </location>
</feature>
<keyword evidence="4" id="KW-1185">Reference proteome</keyword>
<feature type="compositionally biased region" description="Basic residues" evidence="1">
    <location>
        <begin position="25"/>
        <end position="41"/>
    </location>
</feature>